<evidence type="ECO:0000259" key="3">
    <source>
        <dbReference type="PROSITE" id="PS50157"/>
    </source>
</evidence>
<feature type="non-terminal residue" evidence="4">
    <location>
        <position position="1"/>
    </location>
</feature>
<sequence>FLCTFPACRRAFKRHDHLCRHIRCHTGTRPSLSSVGGCGRTCTRSDNLSQHAKAH</sequence>
<dbReference type="InterPro" id="IPR036236">
    <property type="entry name" value="Znf_C2H2_sf"/>
</dbReference>
<dbReference type="AlphaFoldDB" id="A0A4V1IRS9"/>
<protein>
    <recommendedName>
        <fullName evidence="3">C2H2-type domain-containing protein</fullName>
    </recommendedName>
</protein>
<name>A0A4V1IRS9_9FUNG</name>
<evidence type="ECO:0000256" key="1">
    <source>
        <dbReference type="PROSITE-ProRule" id="PRU00042"/>
    </source>
</evidence>
<dbReference type="SUPFAM" id="SSF57667">
    <property type="entry name" value="beta-beta-alpha zinc fingers"/>
    <property type="match status" value="1"/>
</dbReference>
<feature type="non-terminal residue" evidence="4">
    <location>
        <position position="55"/>
    </location>
</feature>
<feature type="region of interest" description="Disordered" evidence="2">
    <location>
        <begin position="30"/>
        <end position="55"/>
    </location>
</feature>
<accession>A0A4V1IRS9</accession>
<keyword evidence="1" id="KW-0862">Zinc</keyword>
<evidence type="ECO:0000313" key="4">
    <source>
        <dbReference type="EMBL" id="RKO91117.1"/>
    </source>
</evidence>
<feature type="domain" description="C2H2-type" evidence="3">
    <location>
        <begin position="1"/>
        <end position="30"/>
    </location>
</feature>
<keyword evidence="1" id="KW-0479">Metal-binding</keyword>
<dbReference type="Proteomes" id="UP000269721">
    <property type="component" value="Unassembled WGS sequence"/>
</dbReference>
<dbReference type="Gene3D" id="3.30.160.60">
    <property type="entry name" value="Classic Zinc Finger"/>
    <property type="match status" value="1"/>
</dbReference>
<feature type="compositionally biased region" description="Polar residues" evidence="2">
    <location>
        <begin position="42"/>
        <end position="55"/>
    </location>
</feature>
<dbReference type="GO" id="GO:0008270">
    <property type="term" value="F:zinc ion binding"/>
    <property type="evidence" value="ECO:0007669"/>
    <property type="project" value="UniProtKB-KW"/>
</dbReference>
<dbReference type="Pfam" id="PF00096">
    <property type="entry name" value="zf-C2H2"/>
    <property type="match status" value="1"/>
</dbReference>
<dbReference type="InterPro" id="IPR013087">
    <property type="entry name" value="Znf_C2H2_type"/>
</dbReference>
<dbReference type="EMBL" id="KZ995223">
    <property type="protein sequence ID" value="RKO91117.1"/>
    <property type="molecule type" value="Genomic_DNA"/>
</dbReference>
<proteinExistence type="predicted"/>
<evidence type="ECO:0000256" key="2">
    <source>
        <dbReference type="SAM" id="MobiDB-lite"/>
    </source>
</evidence>
<organism evidence="4 5">
    <name type="scientific">Blyttiomyces helicus</name>
    <dbReference type="NCBI Taxonomy" id="388810"/>
    <lineage>
        <taxon>Eukaryota</taxon>
        <taxon>Fungi</taxon>
        <taxon>Fungi incertae sedis</taxon>
        <taxon>Chytridiomycota</taxon>
        <taxon>Chytridiomycota incertae sedis</taxon>
        <taxon>Chytridiomycetes</taxon>
        <taxon>Chytridiomycetes incertae sedis</taxon>
        <taxon>Blyttiomyces</taxon>
    </lineage>
</organism>
<gene>
    <name evidence="4" type="ORF">BDK51DRAFT_4414</name>
</gene>
<keyword evidence="5" id="KW-1185">Reference proteome</keyword>
<dbReference type="PROSITE" id="PS50157">
    <property type="entry name" value="ZINC_FINGER_C2H2_2"/>
    <property type="match status" value="1"/>
</dbReference>
<evidence type="ECO:0000313" key="5">
    <source>
        <dbReference type="Proteomes" id="UP000269721"/>
    </source>
</evidence>
<dbReference type="PROSITE" id="PS00028">
    <property type="entry name" value="ZINC_FINGER_C2H2_1"/>
    <property type="match status" value="1"/>
</dbReference>
<keyword evidence="1" id="KW-0863">Zinc-finger</keyword>
<dbReference type="OrthoDB" id="6365676at2759"/>
<reference evidence="5" key="1">
    <citation type="journal article" date="2018" name="Nat. Microbiol.">
        <title>Leveraging single-cell genomics to expand the fungal tree of life.</title>
        <authorList>
            <person name="Ahrendt S.R."/>
            <person name="Quandt C.A."/>
            <person name="Ciobanu D."/>
            <person name="Clum A."/>
            <person name="Salamov A."/>
            <person name="Andreopoulos B."/>
            <person name="Cheng J.F."/>
            <person name="Woyke T."/>
            <person name="Pelin A."/>
            <person name="Henrissat B."/>
            <person name="Reynolds N.K."/>
            <person name="Benny G.L."/>
            <person name="Smith M.E."/>
            <person name="James T.Y."/>
            <person name="Grigoriev I.V."/>
        </authorList>
    </citation>
    <scope>NUCLEOTIDE SEQUENCE [LARGE SCALE GENOMIC DNA]</scope>
</reference>